<dbReference type="Proteomes" id="UP000028186">
    <property type="component" value="Plasmid pHAMBI1141a"/>
</dbReference>
<dbReference type="InterPro" id="IPR011650">
    <property type="entry name" value="Peptidase_M20_dimer"/>
</dbReference>
<dbReference type="SUPFAM" id="SSF55031">
    <property type="entry name" value="Bacterial exopeptidase dimerisation domain"/>
    <property type="match status" value="1"/>
</dbReference>
<dbReference type="Gene3D" id="3.30.70.360">
    <property type="match status" value="1"/>
</dbReference>
<dbReference type="AlphaFoldDB" id="A0A068THT0"/>
<comment type="cofactor">
    <cofactor evidence="2">
        <name>Zn(2+)</name>
        <dbReference type="ChEBI" id="CHEBI:29105"/>
    </cofactor>
</comment>
<evidence type="ECO:0000256" key="3">
    <source>
        <dbReference type="ARBA" id="ARBA00006247"/>
    </source>
</evidence>
<evidence type="ECO:0000256" key="7">
    <source>
        <dbReference type="ARBA" id="ARBA00023285"/>
    </source>
</evidence>
<dbReference type="GO" id="GO:0016787">
    <property type="term" value="F:hydrolase activity"/>
    <property type="evidence" value="ECO:0007669"/>
    <property type="project" value="UniProtKB-KW"/>
</dbReference>
<evidence type="ECO:0000313" key="10">
    <source>
        <dbReference type="Proteomes" id="UP000028186"/>
    </source>
</evidence>
<dbReference type="PANTHER" id="PTHR43808:SF25">
    <property type="entry name" value="PEPTIDASE M20 DIMERISATION DOMAIN-CONTAINING PROTEIN"/>
    <property type="match status" value="1"/>
</dbReference>
<keyword evidence="6" id="KW-0862">Zinc</keyword>
<evidence type="ECO:0000256" key="6">
    <source>
        <dbReference type="ARBA" id="ARBA00022833"/>
    </source>
</evidence>
<dbReference type="InterPro" id="IPR036264">
    <property type="entry name" value="Bact_exopeptidase_dim_dom"/>
</dbReference>
<keyword evidence="7" id="KW-0170">Cobalt</keyword>
<keyword evidence="9" id="KW-0614">Plasmid</keyword>
<dbReference type="PATRIC" id="fig|1028801.3.peg.5407"/>
<comment type="similarity">
    <text evidence="3">Belongs to the peptidase M20A family.</text>
</comment>
<dbReference type="PANTHER" id="PTHR43808">
    <property type="entry name" value="ACETYLORNITHINE DEACETYLASE"/>
    <property type="match status" value="1"/>
</dbReference>
<dbReference type="KEGG" id="ngl:RG1141_PA08040"/>
<accession>A0A068THT0</accession>
<reference evidence="10" key="1">
    <citation type="journal article" date="2014" name="BMC Genomics">
        <title>Genome sequencing of two Neorhizobium galegae strains reveals a noeT gene responsible for the unusual acetylation of the nodulation factors.</title>
        <authorList>
            <person name="Osterman J."/>
            <person name="Marsh J."/>
            <person name="Laine P.K."/>
            <person name="Zeng Z."/>
            <person name="Alatalo E."/>
            <person name="Sullivan J.T."/>
            <person name="Young J.P."/>
            <person name="Thomas-Oates J."/>
            <person name="Paulin L."/>
            <person name="Lindstrom K."/>
        </authorList>
    </citation>
    <scope>NUCLEOTIDE SEQUENCE [LARGE SCALE GENOMIC DNA]</scope>
    <source>
        <strain evidence="10">HAMBI 1141</strain>
        <plasmid evidence="10">II</plasmid>
    </source>
</reference>
<dbReference type="eggNOG" id="COG0624">
    <property type="taxonomic scope" value="Bacteria"/>
</dbReference>
<dbReference type="NCBIfam" id="TIGR01910">
    <property type="entry name" value="DapE-ArgE"/>
    <property type="match status" value="1"/>
</dbReference>
<evidence type="ECO:0000256" key="5">
    <source>
        <dbReference type="ARBA" id="ARBA00022801"/>
    </source>
</evidence>
<dbReference type="Pfam" id="PF01546">
    <property type="entry name" value="Peptidase_M20"/>
    <property type="match status" value="1"/>
</dbReference>
<dbReference type="HOGENOM" id="CLU_021802_0_0_5"/>
<dbReference type="Pfam" id="PF07687">
    <property type="entry name" value="M20_dimer"/>
    <property type="match status" value="1"/>
</dbReference>
<evidence type="ECO:0000259" key="8">
    <source>
        <dbReference type="Pfam" id="PF07687"/>
    </source>
</evidence>
<dbReference type="Gene3D" id="3.40.630.10">
    <property type="entry name" value="Zn peptidases"/>
    <property type="match status" value="1"/>
</dbReference>
<keyword evidence="4" id="KW-0479">Metal-binding</keyword>
<dbReference type="SUPFAM" id="SSF53187">
    <property type="entry name" value="Zn-dependent exopeptidases"/>
    <property type="match status" value="1"/>
</dbReference>
<evidence type="ECO:0000256" key="2">
    <source>
        <dbReference type="ARBA" id="ARBA00001947"/>
    </source>
</evidence>
<proteinExistence type="inferred from homology"/>
<protein>
    <submittedName>
        <fullName evidence="9">Acetylornitine deacetylase (YodQ protein)</fullName>
    </submittedName>
</protein>
<comment type="cofactor">
    <cofactor evidence="1">
        <name>Co(2+)</name>
        <dbReference type="ChEBI" id="CHEBI:48828"/>
    </cofactor>
</comment>
<gene>
    <name evidence="9" type="ORF">RG1141_PA08040</name>
</gene>
<feature type="domain" description="Peptidase M20 dimerisation" evidence="8">
    <location>
        <begin position="204"/>
        <end position="316"/>
    </location>
</feature>
<evidence type="ECO:0000256" key="1">
    <source>
        <dbReference type="ARBA" id="ARBA00001941"/>
    </source>
</evidence>
<name>A0A068THT0_NEOGA</name>
<dbReference type="CDD" id="cd03895">
    <property type="entry name" value="M20_ArgE_DapE-like"/>
    <property type="match status" value="1"/>
</dbReference>
<dbReference type="InterPro" id="IPR033687">
    <property type="entry name" value="YodQ-like"/>
</dbReference>
<evidence type="ECO:0000256" key="4">
    <source>
        <dbReference type="ARBA" id="ARBA00022723"/>
    </source>
</evidence>
<dbReference type="RefSeq" id="WP_040124806.1">
    <property type="nucleotide sequence ID" value="NZ_HG938356.1"/>
</dbReference>
<dbReference type="GO" id="GO:0046872">
    <property type="term" value="F:metal ion binding"/>
    <property type="evidence" value="ECO:0007669"/>
    <property type="project" value="UniProtKB-KW"/>
</dbReference>
<dbReference type="InterPro" id="IPR050072">
    <property type="entry name" value="Peptidase_M20A"/>
</dbReference>
<keyword evidence="5" id="KW-0378">Hydrolase</keyword>
<sequence length="424" mass="46720">MLTRSELGRVVEANWDRQLQWLQSLTSFPSERGQEAACQDWIARSFSDRGWVVDRYALSDVSMEHLPGYSPAVDVDYENAIQVIGALRAPNPCGKSLILQGHVDVVPPGPSDMWTDGPYAALVRDGKLFARGACDMKAGVCAMVFALDALREAGFLPGSDVFVQTVTEEESTGNGALSTLARGYRADACLIPEPTQQNILRASLGVMWFRLSVRGTPAHVAESEQGTSAILSTFHLINALEEFTLQLNERVQRHPWFSKLSSPIKFNPGKIRGGDWASSTPAWCELDCRIAVLPGLSLDAFRQEITEVVNKAAANDPFLANTPPQIIWNGFQAEDYVLEPGTDFETAMRNAHAAVTGQPAKEILFTGVTDCRFYGRYYGIPALCYGAKGSQIHGFDEHVDLDSVRQTTMVIADFVQRWCGLRRI</sequence>
<evidence type="ECO:0000313" key="9">
    <source>
        <dbReference type="EMBL" id="CDN57636.1"/>
    </source>
</evidence>
<geneLocation type="plasmid" evidence="10">
    <name>II</name>
</geneLocation>
<dbReference type="NCBIfam" id="NF005306">
    <property type="entry name" value="PRK06837.1"/>
    <property type="match status" value="1"/>
</dbReference>
<dbReference type="InterPro" id="IPR002933">
    <property type="entry name" value="Peptidase_M20"/>
</dbReference>
<dbReference type="InterPro" id="IPR010182">
    <property type="entry name" value="ArgE/DapE"/>
</dbReference>
<organism evidence="9 10">
    <name type="scientific">Neorhizobium galegae bv. officinalis bv. officinalis str. HAMBI 1141</name>
    <dbReference type="NCBI Taxonomy" id="1028801"/>
    <lineage>
        <taxon>Bacteria</taxon>
        <taxon>Pseudomonadati</taxon>
        <taxon>Pseudomonadota</taxon>
        <taxon>Alphaproteobacteria</taxon>
        <taxon>Hyphomicrobiales</taxon>
        <taxon>Rhizobiaceae</taxon>
        <taxon>Rhizobium/Agrobacterium group</taxon>
        <taxon>Neorhizobium</taxon>
    </lineage>
</organism>
<dbReference type="EMBL" id="HG938356">
    <property type="protein sequence ID" value="CDN57636.1"/>
    <property type="molecule type" value="Genomic_DNA"/>
</dbReference>